<evidence type="ECO:0000313" key="2">
    <source>
        <dbReference type="Proteomes" id="UP000182126"/>
    </source>
</evidence>
<accession>A0A1H1NPI5</accession>
<dbReference type="Proteomes" id="UP000182126">
    <property type="component" value="Chromosome I"/>
</dbReference>
<evidence type="ECO:0000313" key="1">
    <source>
        <dbReference type="EMBL" id="SDS00625.1"/>
    </source>
</evidence>
<name>A0A1H1NPI5_9MICO</name>
<dbReference type="AlphaFoldDB" id="A0A1H1NPI5"/>
<reference evidence="1 2" key="1">
    <citation type="submission" date="2016-10" db="EMBL/GenBank/DDBJ databases">
        <authorList>
            <person name="de Groot N.N."/>
        </authorList>
    </citation>
    <scope>NUCLEOTIDE SEQUENCE [LARGE SCALE GENOMIC DNA]</scope>
    <source>
        <strain evidence="1 2">DSM 15019</strain>
    </source>
</reference>
<sequence>MLEPGSYIWATRGREWGFRFLRDGGYADPLPVYETAFDGVAEQRTVMRRVGDVLAIRFPDPEGREDHARRPISHDFVIRATPSSPLPDITNAARVAWESVADEYAGMWGTDAP</sequence>
<dbReference type="EMBL" id="LT629770">
    <property type="protein sequence ID" value="SDS00625.1"/>
    <property type="molecule type" value="Genomic_DNA"/>
</dbReference>
<organism evidence="1 2">
    <name type="scientific">Microbacterium paraoxydans</name>
    <dbReference type="NCBI Taxonomy" id="199592"/>
    <lineage>
        <taxon>Bacteria</taxon>
        <taxon>Bacillati</taxon>
        <taxon>Actinomycetota</taxon>
        <taxon>Actinomycetes</taxon>
        <taxon>Micrococcales</taxon>
        <taxon>Microbacteriaceae</taxon>
        <taxon>Microbacterium</taxon>
    </lineage>
</organism>
<proteinExistence type="predicted"/>
<gene>
    <name evidence="1" type="ORF">SAMN04489809_0868</name>
</gene>
<protein>
    <submittedName>
        <fullName evidence="1">Uncharacterized protein</fullName>
    </submittedName>
</protein>